<evidence type="ECO:0000313" key="9">
    <source>
        <dbReference type="Proteomes" id="UP001524473"/>
    </source>
</evidence>
<evidence type="ECO:0000259" key="7">
    <source>
        <dbReference type="Pfam" id="PF00892"/>
    </source>
</evidence>
<evidence type="ECO:0000256" key="5">
    <source>
        <dbReference type="ARBA" id="ARBA00023136"/>
    </source>
</evidence>
<feature type="transmembrane region" description="Helical" evidence="6">
    <location>
        <begin position="198"/>
        <end position="217"/>
    </location>
</feature>
<dbReference type="Pfam" id="PF00892">
    <property type="entry name" value="EamA"/>
    <property type="match status" value="2"/>
</dbReference>
<comment type="similarity">
    <text evidence="2">Belongs to the EamA transporter family.</text>
</comment>
<comment type="subcellular location">
    <subcellularLocation>
        <location evidence="1">Membrane</location>
        <topology evidence="1">Multi-pass membrane protein</topology>
    </subcellularLocation>
</comment>
<dbReference type="PANTHER" id="PTHR22911:SF6">
    <property type="entry name" value="SOLUTE CARRIER FAMILY 35 MEMBER G1"/>
    <property type="match status" value="1"/>
</dbReference>
<feature type="transmembrane region" description="Helical" evidence="6">
    <location>
        <begin position="66"/>
        <end position="84"/>
    </location>
</feature>
<dbReference type="Proteomes" id="UP001524473">
    <property type="component" value="Unassembled WGS sequence"/>
</dbReference>
<keyword evidence="9" id="KW-1185">Reference proteome</keyword>
<sequence length="302" mass="33636">MWFLLALITALFWGGSDLFSKMGTDPRDKYSHLRMLIMVGTVMGIHATAMLLLNHETFDPRSMVRYLPVSAFYIVSMAIGYIGLRYLELSVSSPVCNSSGALAALLCFLFLGQTMTWVQFAAVALVMLGVVLLSVFDLKDENKARRFRGEVIEEKYRVSALAVAIPVFYCILDALGTFGDALVMDTLELVSEEEAEIAYEYTFLLCAVAAFCFLVVVKKQKFRLWDEREKGLGALCETAGQFFYVYAISENAIMAAPLISSYCLFSVVLSRVFLREKLTWRQYGAIAVSVCGIVILGFFDAG</sequence>
<name>A0ABT1RUI8_9FIRM</name>
<dbReference type="InterPro" id="IPR037185">
    <property type="entry name" value="EmrE-like"/>
</dbReference>
<feature type="transmembrane region" description="Helical" evidence="6">
    <location>
        <begin position="117"/>
        <end position="138"/>
    </location>
</feature>
<evidence type="ECO:0000256" key="2">
    <source>
        <dbReference type="ARBA" id="ARBA00007362"/>
    </source>
</evidence>
<dbReference type="EMBL" id="JANFZH010000001">
    <property type="protein sequence ID" value="MCQ4838321.1"/>
    <property type="molecule type" value="Genomic_DNA"/>
</dbReference>
<reference evidence="8 9" key="1">
    <citation type="submission" date="2022-06" db="EMBL/GenBank/DDBJ databases">
        <title>Isolation of gut microbiota from human fecal samples.</title>
        <authorList>
            <person name="Pamer E.G."/>
            <person name="Barat B."/>
            <person name="Waligurski E."/>
            <person name="Medina S."/>
            <person name="Paddock L."/>
            <person name="Mostad J."/>
        </authorList>
    </citation>
    <scope>NUCLEOTIDE SEQUENCE [LARGE SCALE GENOMIC DNA]</scope>
    <source>
        <strain evidence="8 9">DFI.9.73</strain>
    </source>
</reference>
<accession>A0ABT1RUI8</accession>
<evidence type="ECO:0000256" key="3">
    <source>
        <dbReference type="ARBA" id="ARBA00022692"/>
    </source>
</evidence>
<evidence type="ECO:0000256" key="1">
    <source>
        <dbReference type="ARBA" id="ARBA00004141"/>
    </source>
</evidence>
<comment type="caution">
    <text evidence="8">The sequence shown here is derived from an EMBL/GenBank/DDBJ whole genome shotgun (WGS) entry which is preliminary data.</text>
</comment>
<evidence type="ECO:0000256" key="4">
    <source>
        <dbReference type="ARBA" id="ARBA00022989"/>
    </source>
</evidence>
<keyword evidence="4 6" id="KW-1133">Transmembrane helix</keyword>
<dbReference type="Gene3D" id="1.10.3730.20">
    <property type="match status" value="2"/>
</dbReference>
<dbReference type="PANTHER" id="PTHR22911">
    <property type="entry name" value="ACYL-MALONYL CONDENSING ENZYME-RELATED"/>
    <property type="match status" value="1"/>
</dbReference>
<protein>
    <submittedName>
        <fullName evidence="8">DMT family transporter</fullName>
    </submittedName>
</protein>
<dbReference type="SUPFAM" id="SSF103481">
    <property type="entry name" value="Multidrug resistance efflux transporter EmrE"/>
    <property type="match status" value="2"/>
</dbReference>
<feature type="domain" description="EamA" evidence="7">
    <location>
        <begin position="2"/>
        <end position="134"/>
    </location>
</feature>
<keyword evidence="3 6" id="KW-0812">Transmembrane</keyword>
<keyword evidence="5 6" id="KW-0472">Membrane</keyword>
<evidence type="ECO:0000313" key="8">
    <source>
        <dbReference type="EMBL" id="MCQ4838321.1"/>
    </source>
</evidence>
<organism evidence="8 9">
    <name type="scientific">Neglectibacter timonensis</name>
    <dbReference type="NCBI Taxonomy" id="1776382"/>
    <lineage>
        <taxon>Bacteria</taxon>
        <taxon>Bacillati</taxon>
        <taxon>Bacillota</taxon>
        <taxon>Clostridia</taxon>
        <taxon>Eubacteriales</taxon>
        <taxon>Oscillospiraceae</taxon>
        <taxon>Neglectibacter</taxon>
    </lineage>
</organism>
<feature type="transmembrane region" description="Helical" evidence="6">
    <location>
        <begin position="283"/>
        <end position="299"/>
    </location>
</feature>
<dbReference type="GeneID" id="90532391"/>
<dbReference type="InterPro" id="IPR000620">
    <property type="entry name" value="EamA_dom"/>
</dbReference>
<dbReference type="RefSeq" id="WP_066863780.1">
    <property type="nucleotide sequence ID" value="NZ_CABKVV010000013.1"/>
</dbReference>
<feature type="transmembrane region" description="Helical" evidence="6">
    <location>
        <begin position="253"/>
        <end position="274"/>
    </location>
</feature>
<proteinExistence type="inferred from homology"/>
<feature type="transmembrane region" description="Helical" evidence="6">
    <location>
        <begin position="229"/>
        <end position="247"/>
    </location>
</feature>
<gene>
    <name evidence="8" type="ORF">NE695_00150</name>
</gene>
<feature type="transmembrane region" description="Helical" evidence="6">
    <location>
        <begin position="158"/>
        <end position="178"/>
    </location>
</feature>
<feature type="domain" description="EamA" evidence="7">
    <location>
        <begin position="201"/>
        <end position="296"/>
    </location>
</feature>
<feature type="transmembrane region" description="Helical" evidence="6">
    <location>
        <begin position="34"/>
        <end position="54"/>
    </location>
</feature>
<evidence type="ECO:0000256" key="6">
    <source>
        <dbReference type="SAM" id="Phobius"/>
    </source>
</evidence>